<dbReference type="EMBL" id="BFAA01023512">
    <property type="protein sequence ID" value="GCB82530.1"/>
    <property type="molecule type" value="Genomic_DNA"/>
</dbReference>
<evidence type="ECO:0000256" key="1">
    <source>
        <dbReference type="ARBA" id="ARBA00022723"/>
    </source>
</evidence>
<dbReference type="GO" id="GO:0030007">
    <property type="term" value="P:intracellular potassium ion homeostasis"/>
    <property type="evidence" value="ECO:0007669"/>
    <property type="project" value="TreeGrafter"/>
</dbReference>
<organism evidence="2 3">
    <name type="scientific">Scyliorhinus torazame</name>
    <name type="common">Cloudy catshark</name>
    <name type="synonym">Catulus torazame</name>
    <dbReference type="NCBI Taxonomy" id="75743"/>
    <lineage>
        <taxon>Eukaryota</taxon>
        <taxon>Metazoa</taxon>
        <taxon>Chordata</taxon>
        <taxon>Craniata</taxon>
        <taxon>Vertebrata</taxon>
        <taxon>Chondrichthyes</taxon>
        <taxon>Elasmobranchii</taxon>
        <taxon>Galeomorphii</taxon>
        <taxon>Galeoidea</taxon>
        <taxon>Carcharhiniformes</taxon>
        <taxon>Scyliorhinidae</taxon>
        <taxon>Scyliorhinus</taxon>
    </lineage>
</organism>
<name>A0A401QAY6_SCYTO</name>
<protein>
    <submittedName>
        <fullName evidence="2">Uncharacterized protein</fullName>
    </submittedName>
</protein>
<dbReference type="AlphaFoldDB" id="A0A401QAY6"/>
<dbReference type="SUPFAM" id="SSF81660">
    <property type="entry name" value="Metal cation-transporting ATPase, ATP-binding domain N"/>
    <property type="match status" value="1"/>
</dbReference>
<dbReference type="Pfam" id="PF13246">
    <property type="entry name" value="Cation_ATPase"/>
    <property type="match status" value="1"/>
</dbReference>
<feature type="non-terminal residue" evidence="2">
    <location>
        <position position="1"/>
    </location>
</feature>
<dbReference type="PANTHER" id="PTHR43294">
    <property type="entry name" value="SODIUM/POTASSIUM-TRANSPORTING ATPASE SUBUNIT ALPHA"/>
    <property type="match status" value="1"/>
</dbReference>
<dbReference type="Proteomes" id="UP000288216">
    <property type="component" value="Unassembled WGS sequence"/>
</dbReference>
<dbReference type="InterPro" id="IPR050510">
    <property type="entry name" value="Cation_transp_ATPase_P-type"/>
</dbReference>
<feature type="non-terminal residue" evidence="2">
    <location>
        <position position="81"/>
    </location>
</feature>
<dbReference type="GO" id="GO:0046872">
    <property type="term" value="F:metal ion binding"/>
    <property type="evidence" value="ECO:0007669"/>
    <property type="project" value="UniProtKB-KW"/>
</dbReference>
<dbReference type="GO" id="GO:0005391">
    <property type="term" value="F:P-type sodium:potassium-exchanging transporter activity"/>
    <property type="evidence" value="ECO:0007669"/>
    <property type="project" value="TreeGrafter"/>
</dbReference>
<dbReference type="Gene3D" id="3.40.1110.10">
    <property type="entry name" value="Calcium-transporting ATPase, cytoplasmic domain N"/>
    <property type="match status" value="1"/>
</dbReference>
<dbReference type="GO" id="GO:0036376">
    <property type="term" value="P:sodium ion export across plasma membrane"/>
    <property type="evidence" value="ECO:0007669"/>
    <property type="project" value="TreeGrafter"/>
</dbReference>
<proteinExistence type="predicted"/>
<keyword evidence="1" id="KW-0479">Metal-binding</keyword>
<dbReference type="InterPro" id="IPR023299">
    <property type="entry name" value="ATPase_P-typ_cyto_dom_N"/>
</dbReference>
<dbReference type="GO" id="GO:0000166">
    <property type="term" value="F:nucleotide binding"/>
    <property type="evidence" value="ECO:0007669"/>
    <property type="project" value="InterPro"/>
</dbReference>
<dbReference type="GO" id="GO:0005886">
    <property type="term" value="C:plasma membrane"/>
    <property type="evidence" value="ECO:0007669"/>
    <property type="project" value="TreeGrafter"/>
</dbReference>
<gene>
    <name evidence="2" type="ORF">scyTo_0022684</name>
</gene>
<reference evidence="2 3" key="1">
    <citation type="journal article" date="2018" name="Nat. Ecol. Evol.">
        <title>Shark genomes provide insights into elasmobranch evolution and the origin of vertebrates.</title>
        <authorList>
            <person name="Hara Y"/>
            <person name="Yamaguchi K"/>
            <person name="Onimaru K"/>
            <person name="Kadota M"/>
            <person name="Koyanagi M"/>
            <person name="Keeley SD"/>
            <person name="Tatsumi K"/>
            <person name="Tanaka K"/>
            <person name="Motone F"/>
            <person name="Kageyama Y"/>
            <person name="Nozu R"/>
            <person name="Adachi N"/>
            <person name="Nishimura O"/>
            <person name="Nakagawa R"/>
            <person name="Tanegashima C"/>
            <person name="Kiyatake I"/>
            <person name="Matsumoto R"/>
            <person name="Murakumo K"/>
            <person name="Nishida K"/>
            <person name="Terakita A"/>
            <person name="Kuratani S"/>
            <person name="Sato K"/>
            <person name="Hyodo S Kuraku.S."/>
        </authorList>
    </citation>
    <scope>NUCLEOTIDE SEQUENCE [LARGE SCALE GENOMIC DNA]</scope>
</reference>
<dbReference type="GO" id="GO:1902600">
    <property type="term" value="P:proton transmembrane transport"/>
    <property type="evidence" value="ECO:0007669"/>
    <property type="project" value="TreeGrafter"/>
</dbReference>
<dbReference type="STRING" id="75743.A0A401QAY6"/>
<sequence>QSFDQTSETWRAVSRVATLCNRAMFKPNQDGIPIPKREVIGDASETALLKFTELTIGNVMDYRHRFKKICEIPFNSTNKFQ</sequence>
<keyword evidence="3" id="KW-1185">Reference proteome</keyword>
<dbReference type="OMA" id="CNRAMFK"/>
<dbReference type="OrthoDB" id="3352408at2759"/>
<accession>A0A401QAY6</accession>
<dbReference type="GO" id="GO:0006883">
    <property type="term" value="P:intracellular sodium ion homeostasis"/>
    <property type="evidence" value="ECO:0007669"/>
    <property type="project" value="TreeGrafter"/>
</dbReference>
<evidence type="ECO:0000313" key="3">
    <source>
        <dbReference type="Proteomes" id="UP000288216"/>
    </source>
</evidence>
<evidence type="ECO:0000313" key="2">
    <source>
        <dbReference type="EMBL" id="GCB82530.1"/>
    </source>
</evidence>
<comment type="caution">
    <text evidence="2">The sequence shown here is derived from an EMBL/GenBank/DDBJ whole genome shotgun (WGS) entry which is preliminary data.</text>
</comment>
<dbReference type="GO" id="GO:1990573">
    <property type="term" value="P:potassium ion import across plasma membrane"/>
    <property type="evidence" value="ECO:0007669"/>
    <property type="project" value="TreeGrafter"/>
</dbReference>
<dbReference type="PANTHER" id="PTHR43294:SF10">
    <property type="entry name" value="POTASSIUM-TRANSPORTING ATPASE ALPHA CHAIN 1"/>
    <property type="match status" value="1"/>
</dbReference>